<dbReference type="InterPro" id="IPR036188">
    <property type="entry name" value="FAD/NAD-bd_sf"/>
</dbReference>
<dbReference type="Proteomes" id="UP000637819">
    <property type="component" value="Chromosome"/>
</dbReference>
<organism evidence="10 11">
    <name type="scientific">Haloterrigena salifodinae</name>
    <dbReference type="NCBI Taxonomy" id="2675099"/>
    <lineage>
        <taxon>Archaea</taxon>
        <taxon>Methanobacteriati</taxon>
        <taxon>Methanobacteriota</taxon>
        <taxon>Stenosarchaea group</taxon>
        <taxon>Halobacteria</taxon>
        <taxon>Halobacteriales</taxon>
        <taxon>Natrialbaceae</taxon>
        <taxon>Haloterrigena</taxon>
    </lineage>
</organism>
<dbReference type="InterPro" id="IPR050721">
    <property type="entry name" value="Trk_Ktr_HKT_K-transport"/>
</dbReference>
<dbReference type="EMBL" id="CP069188">
    <property type="protein sequence ID" value="QRV16426.1"/>
    <property type="molecule type" value="Genomic_DNA"/>
</dbReference>
<evidence type="ECO:0000259" key="8">
    <source>
        <dbReference type="PROSITE" id="PS51201"/>
    </source>
</evidence>
<protein>
    <submittedName>
        <fullName evidence="10">TrkA family potassium uptake protein</fullName>
    </submittedName>
</protein>
<dbReference type="AlphaFoldDB" id="A0A8T8E4K8"/>
<dbReference type="PANTHER" id="PTHR43833">
    <property type="entry name" value="POTASSIUM CHANNEL PROTEIN 2-RELATED-RELATED"/>
    <property type="match status" value="1"/>
</dbReference>
<keyword evidence="5" id="KW-0520">NAD</keyword>
<dbReference type="GeneID" id="62874647"/>
<keyword evidence="3" id="KW-0633">Potassium transport</keyword>
<dbReference type="GO" id="GO:0005886">
    <property type="term" value="C:plasma membrane"/>
    <property type="evidence" value="ECO:0007669"/>
    <property type="project" value="InterPro"/>
</dbReference>
<evidence type="ECO:0000256" key="2">
    <source>
        <dbReference type="ARBA" id="ARBA00022448"/>
    </source>
</evidence>
<keyword evidence="11" id="KW-1185">Reference proteome</keyword>
<dbReference type="PROSITE" id="PS51201">
    <property type="entry name" value="RCK_N"/>
    <property type="match status" value="1"/>
</dbReference>
<dbReference type="Gene3D" id="3.40.50.720">
    <property type="entry name" value="NAD(P)-binding Rossmann-like Domain"/>
    <property type="match status" value="2"/>
</dbReference>
<keyword evidence="6" id="KW-0406">Ion transport</keyword>
<dbReference type="SUPFAM" id="SSF51905">
    <property type="entry name" value="FAD/NAD(P)-binding domain"/>
    <property type="match status" value="1"/>
</dbReference>
<evidence type="ECO:0000256" key="5">
    <source>
        <dbReference type="ARBA" id="ARBA00023027"/>
    </source>
</evidence>
<dbReference type="InterPro" id="IPR036721">
    <property type="entry name" value="RCK_C_sf"/>
</dbReference>
<evidence type="ECO:0000256" key="3">
    <source>
        <dbReference type="ARBA" id="ARBA00022538"/>
    </source>
</evidence>
<evidence type="ECO:0000256" key="7">
    <source>
        <dbReference type="SAM" id="MobiDB-lite"/>
    </source>
</evidence>
<evidence type="ECO:0000256" key="6">
    <source>
        <dbReference type="ARBA" id="ARBA00023065"/>
    </source>
</evidence>
<dbReference type="KEGG" id="hsal:JMJ58_05945"/>
<dbReference type="Pfam" id="PF02254">
    <property type="entry name" value="TrkA_N"/>
    <property type="match status" value="1"/>
</dbReference>
<feature type="domain" description="RCK C-terminal" evidence="9">
    <location>
        <begin position="146"/>
        <end position="228"/>
    </location>
</feature>
<keyword evidence="4" id="KW-0630">Potassium</keyword>
<dbReference type="InterPro" id="IPR006036">
    <property type="entry name" value="K_uptake_TrkA"/>
</dbReference>
<keyword evidence="2" id="KW-0813">Transport</keyword>
<dbReference type="InterPro" id="IPR006037">
    <property type="entry name" value="RCK_C"/>
</dbReference>
<dbReference type="Pfam" id="PF02080">
    <property type="entry name" value="TrkA_C"/>
    <property type="match status" value="1"/>
</dbReference>
<evidence type="ECO:0000256" key="4">
    <source>
        <dbReference type="ARBA" id="ARBA00022958"/>
    </source>
</evidence>
<dbReference type="OrthoDB" id="169192at2157"/>
<dbReference type="Gene3D" id="3.30.70.1450">
    <property type="entry name" value="Regulator of K+ conductance, C-terminal domain"/>
    <property type="match status" value="1"/>
</dbReference>
<dbReference type="SUPFAM" id="SSF51735">
    <property type="entry name" value="NAD(P)-binding Rossmann-fold domains"/>
    <property type="match status" value="1"/>
</dbReference>
<feature type="domain" description="RCK N-terminal" evidence="8">
    <location>
        <begin position="1"/>
        <end position="127"/>
    </location>
</feature>
<dbReference type="PANTHER" id="PTHR43833:SF5">
    <property type="entry name" value="TRK SYSTEM POTASSIUM UPTAKE PROTEIN TRKA"/>
    <property type="match status" value="1"/>
</dbReference>
<dbReference type="RefSeq" id="WP_204748708.1">
    <property type="nucleotide sequence ID" value="NZ_CP069188.1"/>
</dbReference>
<sequence>MRFVIIGAGRVGLRTARVLRDEGHEVTMIERDEGHEVTMIERDEARVRRARDQEFPVVEGDGSREDILEDAGIRDADALGALTGDLNVNFTACMIAKHYDCRTIMRIDEAYREGIYRKYADQVDEVIYPERLGAIGAKNALLGGTIRAIADIAPHLQVIELTITDAAPVNGYTISELQLPADATVLAFGKRGRDLGLPDADLSLEDGDRLIVLADFDVLSEVRQLLVGESAAQAATNAGTGSSSAATDLSSETDTGGVN</sequence>
<gene>
    <name evidence="10" type="ORF">JMJ58_05945</name>
</gene>
<dbReference type="PROSITE" id="PS51202">
    <property type="entry name" value="RCK_C"/>
    <property type="match status" value="1"/>
</dbReference>
<evidence type="ECO:0000313" key="11">
    <source>
        <dbReference type="Proteomes" id="UP000637819"/>
    </source>
</evidence>
<dbReference type="PRINTS" id="PR00335">
    <property type="entry name" value="KUPTAKETRKA"/>
</dbReference>
<comment type="function">
    <text evidence="1">Part of a potassium transport system.</text>
</comment>
<dbReference type="InterPro" id="IPR036291">
    <property type="entry name" value="NAD(P)-bd_dom_sf"/>
</dbReference>
<reference evidence="10 11" key="1">
    <citation type="submission" date="2021-01" db="EMBL/GenBank/DDBJ databases">
        <title>Genome Sequence and Methylation Pattern of Haloterrigena salifodinae BOL5-1, An Extremely Halophilic Archaeon from a Bolivian Salt Mine.</title>
        <authorList>
            <person name="DasSarma P."/>
            <person name="Anton B.P."/>
            <person name="DasSarma S.L."/>
            <person name="von Ehrenheim H.A.L."/>
            <person name="Martinez F.L."/>
            <person name="Guzman D."/>
            <person name="Roberts R.J."/>
            <person name="DasSarma S."/>
        </authorList>
    </citation>
    <scope>NUCLEOTIDE SEQUENCE [LARGE SCALE GENOMIC DNA]</scope>
    <source>
        <strain evidence="10 11">BOL5-1</strain>
    </source>
</reference>
<feature type="region of interest" description="Disordered" evidence="7">
    <location>
        <begin position="237"/>
        <end position="259"/>
    </location>
</feature>
<dbReference type="GO" id="GO:0015079">
    <property type="term" value="F:potassium ion transmembrane transporter activity"/>
    <property type="evidence" value="ECO:0007669"/>
    <property type="project" value="InterPro"/>
</dbReference>
<evidence type="ECO:0000259" key="9">
    <source>
        <dbReference type="PROSITE" id="PS51202"/>
    </source>
</evidence>
<evidence type="ECO:0000256" key="1">
    <source>
        <dbReference type="ARBA" id="ARBA00003660"/>
    </source>
</evidence>
<dbReference type="InterPro" id="IPR003148">
    <property type="entry name" value="RCK_N"/>
</dbReference>
<accession>A0A8T8E4K8</accession>
<evidence type="ECO:0000313" key="10">
    <source>
        <dbReference type="EMBL" id="QRV16426.1"/>
    </source>
</evidence>
<proteinExistence type="predicted"/>
<name>A0A8T8E4K8_9EURY</name>